<organism evidence="2 3">
    <name type="scientific">Hymenochirus boettgeri</name>
    <name type="common">Congo dwarf clawed frog</name>
    <dbReference type="NCBI Taxonomy" id="247094"/>
    <lineage>
        <taxon>Eukaryota</taxon>
        <taxon>Metazoa</taxon>
        <taxon>Chordata</taxon>
        <taxon>Craniata</taxon>
        <taxon>Vertebrata</taxon>
        <taxon>Euteleostomi</taxon>
        <taxon>Amphibia</taxon>
        <taxon>Batrachia</taxon>
        <taxon>Anura</taxon>
        <taxon>Pipoidea</taxon>
        <taxon>Pipidae</taxon>
        <taxon>Pipinae</taxon>
        <taxon>Hymenochirus</taxon>
    </lineage>
</organism>
<proteinExistence type="predicted"/>
<gene>
    <name evidence="2" type="ORF">GDO86_005554</name>
</gene>
<reference evidence="2" key="1">
    <citation type="thesis" date="2020" institute="ProQuest LLC" country="789 East Eisenhower Parkway, Ann Arbor, MI, USA">
        <title>Comparative Genomics and Chromosome Evolution.</title>
        <authorList>
            <person name="Mudd A.B."/>
        </authorList>
    </citation>
    <scope>NUCLEOTIDE SEQUENCE</scope>
    <source>
        <strain evidence="2">Female2</strain>
        <tissue evidence="2">Blood</tissue>
    </source>
</reference>
<evidence type="ECO:0000313" key="2">
    <source>
        <dbReference type="EMBL" id="KAG8439384.1"/>
    </source>
</evidence>
<evidence type="ECO:0000313" key="3">
    <source>
        <dbReference type="Proteomes" id="UP000812440"/>
    </source>
</evidence>
<dbReference type="EMBL" id="JAACNH010000006">
    <property type="protein sequence ID" value="KAG8439384.1"/>
    <property type="molecule type" value="Genomic_DNA"/>
</dbReference>
<dbReference type="AlphaFoldDB" id="A0A8T2J7F5"/>
<sequence length="294" mass="33818">MGVAFRSGGEWRKMGDRNWKHLMVKYLTLKNYDCLPVGISERQVKKRIIMENLRRKIHSRYGVDIALKSMQRIWSDLKRRRPDYVRQIQATLDEESIYEEEDAAEELVVCAVKEEPTSEEEGEIAALSATELPMEYAESAIKVEGEKETAAYSAIELQMDYDELVVKKELERESASHSVTELQMEYEYVEPAVKTEGKTASHSAIEPPLEDAESTAKVGEETSTHLATDPPTKDSKSTAEQENPLRLQQLHQQLAHEPNVSLVDIHKEIVTMNLYLKKRLDRLEKKIDFILRKK</sequence>
<protein>
    <submittedName>
        <fullName evidence="2">Uncharacterized protein</fullName>
    </submittedName>
</protein>
<comment type="caution">
    <text evidence="2">The sequence shown here is derived from an EMBL/GenBank/DDBJ whole genome shotgun (WGS) entry which is preliminary data.</text>
</comment>
<dbReference type="Proteomes" id="UP000812440">
    <property type="component" value="Chromosome 3"/>
</dbReference>
<dbReference type="OrthoDB" id="10675651at2759"/>
<evidence type="ECO:0000256" key="1">
    <source>
        <dbReference type="SAM" id="MobiDB-lite"/>
    </source>
</evidence>
<feature type="region of interest" description="Disordered" evidence="1">
    <location>
        <begin position="195"/>
        <end position="242"/>
    </location>
</feature>
<keyword evidence="3" id="KW-1185">Reference proteome</keyword>
<name>A0A8T2J7F5_9PIPI</name>
<accession>A0A8T2J7F5</accession>